<dbReference type="Proteomes" id="UP001500449">
    <property type="component" value="Unassembled WGS sequence"/>
</dbReference>
<evidence type="ECO:0000313" key="2">
    <source>
        <dbReference type="EMBL" id="GAA1847598.1"/>
    </source>
</evidence>
<keyword evidence="1" id="KW-0560">Oxidoreductase</keyword>
<dbReference type="InterPro" id="IPR036188">
    <property type="entry name" value="FAD/NAD-bd_sf"/>
</dbReference>
<organism evidence="2 3">
    <name type="scientific">Pseudonocardia ailaonensis</name>
    <dbReference type="NCBI Taxonomy" id="367279"/>
    <lineage>
        <taxon>Bacteria</taxon>
        <taxon>Bacillati</taxon>
        <taxon>Actinomycetota</taxon>
        <taxon>Actinomycetes</taxon>
        <taxon>Pseudonocardiales</taxon>
        <taxon>Pseudonocardiaceae</taxon>
        <taxon>Pseudonocardia</taxon>
    </lineage>
</organism>
<dbReference type="PANTHER" id="PTHR43539:SF78">
    <property type="entry name" value="FLAVIN-CONTAINING MONOOXYGENASE"/>
    <property type="match status" value="1"/>
</dbReference>
<dbReference type="Gene3D" id="3.50.50.60">
    <property type="entry name" value="FAD/NAD(P)-binding domain"/>
    <property type="match status" value="1"/>
</dbReference>
<evidence type="ECO:0000313" key="3">
    <source>
        <dbReference type="Proteomes" id="UP001500449"/>
    </source>
</evidence>
<accession>A0ABN2N561</accession>
<protein>
    <submittedName>
        <fullName evidence="2">NAD(P)/FAD-dependent oxidoreductase</fullName>
    </submittedName>
</protein>
<dbReference type="PANTHER" id="PTHR43539">
    <property type="entry name" value="FLAVIN-BINDING MONOOXYGENASE-LIKE PROTEIN (AFU_ORTHOLOGUE AFUA_4G09220)"/>
    <property type="match status" value="1"/>
</dbReference>
<name>A0ABN2N561_9PSEU</name>
<gene>
    <name evidence="2" type="ORF">GCM10009836_29040</name>
</gene>
<dbReference type="InterPro" id="IPR050982">
    <property type="entry name" value="Auxin_biosynth/cation_transpt"/>
</dbReference>
<proteinExistence type="predicted"/>
<reference evidence="2 3" key="1">
    <citation type="journal article" date="2019" name="Int. J. Syst. Evol. Microbiol.">
        <title>The Global Catalogue of Microorganisms (GCM) 10K type strain sequencing project: providing services to taxonomists for standard genome sequencing and annotation.</title>
        <authorList>
            <consortium name="The Broad Institute Genomics Platform"/>
            <consortium name="The Broad Institute Genome Sequencing Center for Infectious Disease"/>
            <person name="Wu L."/>
            <person name="Ma J."/>
        </authorList>
    </citation>
    <scope>NUCLEOTIDE SEQUENCE [LARGE SCALE GENOMIC DNA]</scope>
    <source>
        <strain evidence="2 3">JCM 16009</strain>
    </source>
</reference>
<comment type="caution">
    <text evidence="2">The sequence shown here is derived from an EMBL/GenBank/DDBJ whole genome shotgun (WGS) entry which is preliminary data.</text>
</comment>
<dbReference type="Pfam" id="PF13738">
    <property type="entry name" value="Pyr_redox_3"/>
    <property type="match status" value="1"/>
</dbReference>
<dbReference type="SUPFAM" id="SSF51905">
    <property type="entry name" value="FAD/NAD(P)-binding domain"/>
    <property type="match status" value="1"/>
</dbReference>
<evidence type="ECO:0000256" key="1">
    <source>
        <dbReference type="ARBA" id="ARBA00023002"/>
    </source>
</evidence>
<dbReference type="PRINTS" id="PR00411">
    <property type="entry name" value="PNDRDTASEI"/>
</dbReference>
<dbReference type="RefSeq" id="WP_344416611.1">
    <property type="nucleotide sequence ID" value="NZ_BAAAQK010000006.1"/>
</dbReference>
<keyword evidence="3" id="KW-1185">Reference proteome</keyword>
<sequence>MMETFGTVVVGAGQAGLAMSRCLTDRGLEHVVLERADIADAWSSRRWDSFTLLSPNWQTRLPGWGYAGPDPGGFMTGAEVRGYLRDYARSFGAPVRTGVEVRQLHRVAGGWRLTTNRGPITAGTVVVATGDLARPRVPALPLPPGTHALHTADYRNPAQVPEGAVLVVGAGPSGQQIALELAGAGREVHLAVGRHKALPRRYRGHDAYDWMDLLGMHDRTVDTLPGPPVGMPNAVLAGGTRDLDVPRLVAAGVRAHGRLLGFDGDLPRFADDLAATVATAAANADHFRAAVDEYVARTGMDVPAEPAPAPPVVPESPAAPVRTVVWATGFGRDHDWIEAPVRGLDGEIVHRRGVTPAAGLYLLGLRWLYRRSSASLDGVGRDAEYLAGVIASQHQLLAA</sequence>
<dbReference type="EMBL" id="BAAAQK010000006">
    <property type="protein sequence ID" value="GAA1847598.1"/>
    <property type="molecule type" value="Genomic_DNA"/>
</dbReference>